<sequence length="506" mass="54790">MPSPPPSRSRSQPPSYHKTPSKTPRRAIRPLLLLVALVNLSWSLYQLPITRVIESRLCHDHYSLTDPSVIPPEGTVPEELCKLDAIQQRLGKLQGVMETMWVGGDFLMTIPLVTLADRYGYGFVLRLNLVPRAFLLGWTLVVGYWGQVLGLPVEWVVMAPAGSWLGGDCVLNSAVYYLISELTEDVVLRATFFAYLNATTSIFSSQLGPALASLTMALRLWLPFLLGLGLLALSAPLVSLLPLTSPPHRPVEQSLAADEESSSPLLSSRANPPTPKTLKSLLAARLTSILALLTPPRPNFILLLLVFFLASLASSDTKLLPLYISKRHHLLLSQIGYLLSLKAVFNFFLLTYIIPALLRRQARFISAHEPPEASGPTRATIRNAKTCLVLSAFGAVCISLAPGIVWLVGALAVYALGIALPMFTFGLLKSEHVVKQGNADADAGVVFSVVMLVRTVGTLLGAMVMPLLWVQALKTGEEGDLGLPWGVSGIVYGLASIVLLGMRVPG</sequence>
<dbReference type="EMBL" id="MU866092">
    <property type="protein sequence ID" value="KAK4180915.1"/>
    <property type="molecule type" value="Genomic_DNA"/>
</dbReference>
<comment type="subcellular location">
    <subcellularLocation>
        <location evidence="1">Membrane</location>
        <topology evidence="1">Multi-pass membrane protein</topology>
    </subcellularLocation>
</comment>
<evidence type="ECO:0000256" key="1">
    <source>
        <dbReference type="ARBA" id="ARBA00004141"/>
    </source>
</evidence>
<keyword evidence="3 6" id="KW-1133">Transmembrane helix</keyword>
<feature type="region of interest" description="Disordered" evidence="5">
    <location>
        <begin position="1"/>
        <end position="23"/>
    </location>
</feature>
<dbReference type="SUPFAM" id="SSF103473">
    <property type="entry name" value="MFS general substrate transporter"/>
    <property type="match status" value="1"/>
</dbReference>
<evidence type="ECO:0000256" key="4">
    <source>
        <dbReference type="ARBA" id="ARBA00023136"/>
    </source>
</evidence>
<evidence type="ECO:0000256" key="6">
    <source>
        <dbReference type="SAM" id="Phobius"/>
    </source>
</evidence>
<feature type="transmembrane region" description="Helical" evidence="6">
    <location>
        <begin position="99"/>
        <end position="116"/>
    </location>
</feature>
<feature type="transmembrane region" description="Helical" evidence="6">
    <location>
        <begin position="299"/>
        <end position="315"/>
    </location>
</feature>
<feature type="transmembrane region" description="Helical" evidence="6">
    <location>
        <begin position="27"/>
        <end position="45"/>
    </location>
</feature>
<evidence type="ECO:0000313" key="7">
    <source>
        <dbReference type="EMBL" id="KAK4180915.1"/>
    </source>
</evidence>
<dbReference type="Proteomes" id="UP001302321">
    <property type="component" value="Unassembled WGS sequence"/>
</dbReference>
<feature type="region of interest" description="Disordered" evidence="5">
    <location>
        <begin position="252"/>
        <end position="272"/>
    </location>
</feature>
<dbReference type="GO" id="GO:0016020">
    <property type="term" value="C:membrane"/>
    <property type="evidence" value="ECO:0007669"/>
    <property type="project" value="UniProtKB-SubCell"/>
</dbReference>
<feature type="transmembrane region" description="Helical" evidence="6">
    <location>
        <begin position="482"/>
        <end position="502"/>
    </location>
</feature>
<feature type="compositionally biased region" description="Polar residues" evidence="5">
    <location>
        <begin position="262"/>
        <end position="271"/>
    </location>
</feature>
<evidence type="ECO:0000256" key="2">
    <source>
        <dbReference type="ARBA" id="ARBA00022692"/>
    </source>
</evidence>
<evidence type="ECO:0000313" key="8">
    <source>
        <dbReference type="Proteomes" id="UP001302321"/>
    </source>
</evidence>
<keyword evidence="2 6" id="KW-0812">Transmembrane</keyword>
<accession>A0AAN6WFH5</accession>
<gene>
    <name evidence="7" type="ORF">QBC36DRAFT_351217</name>
</gene>
<dbReference type="PANTHER" id="PTHR23507">
    <property type="entry name" value="ZGC:174356"/>
    <property type="match status" value="1"/>
</dbReference>
<dbReference type="AlphaFoldDB" id="A0AAN6WFH5"/>
<dbReference type="InterPro" id="IPR036259">
    <property type="entry name" value="MFS_trans_sf"/>
</dbReference>
<feature type="transmembrane region" description="Helical" evidence="6">
    <location>
        <begin position="186"/>
        <end position="208"/>
    </location>
</feature>
<keyword evidence="8" id="KW-1185">Reference proteome</keyword>
<protein>
    <submittedName>
        <fullName evidence="7">Major facilitator superfamily domain-containing protein</fullName>
    </submittedName>
</protein>
<feature type="transmembrane region" description="Helical" evidence="6">
    <location>
        <begin position="123"/>
        <end position="145"/>
    </location>
</feature>
<feature type="transmembrane region" description="Helical" evidence="6">
    <location>
        <begin position="411"/>
        <end position="428"/>
    </location>
</feature>
<feature type="transmembrane region" description="Helical" evidence="6">
    <location>
        <begin position="335"/>
        <end position="358"/>
    </location>
</feature>
<feature type="transmembrane region" description="Helical" evidence="6">
    <location>
        <begin position="220"/>
        <end position="243"/>
    </location>
</feature>
<evidence type="ECO:0000256" key="3">
    <source>
        <dbReference type="ARBA" id="ARBA00022989"/>
    </source>
</evidence>
<dbReference type="PANTHER" id="PTHR23507:SF8">
    <property type="entry name" value="MFS GENERAL SUBSTRATE TRANSPORTER"/>
    <property type="match status" value="1"/>
</dbReference>
<reference evidence="7" key="2">
    <citation type="submission" date="2023-05" db="EMBL/GenBank/DDBJ databases">
        <authorList>
            <consortium name="Lawrence Berkeley National Laboratory"/>
            <person name="Steindorff A."/>
            <person name="Hensen N."/>
            <person name="Bonometti L."/>
            <person name="Westerberg I."/>
            <person name="Brannstrom I.O."/>
            <person name="Guillou S."/>
            <person name="Cros-Aarteil S."/>
            <person name="Calhoun S."/>
            <person name="Haridas S."/>
            <person name="Kuo A."/>
            <person name="Mondo S."/>
            <person name="Pangilinan J."/>
            <person name="Riley R."/>
            <person name="Labutti K."/>
            <person name="Andreopoulos B."/>
            <person name="Lipzen A."/>
            <person name="Chen C."/>
            <person name="Yanf M."/>
            <person name="Daum C."/>
            <person name="Ng V."/>
            <person name="Clum A."/>
            <person name="Ohm R."/>
            <person name="Martin F."/>
            <person name="Silar P."/>
            <person name="Natvig D."/>
            <person name="Lalanne C."/>
            <person name="Gautier V."/>
            <person name="Ament-Velasquez S.L."/>
            <person name="Kruys A."/>
            <person name="Hutchinson M.I."/>
            <person name="Powell A.J."/>
            <person name="Barry K."/>
            <person name="Miller A.N."/>
            <person name="Grigoriev I.V."/>
            <person name="Debuchy R."/>
            <person name="Gladieux P."/>
            <person name="Thoren M.H."/>
            <person name="Johannesson H."/>
        </authorList>
    </citation>
    <scope>NUCLEOTIDE SEQUENCE</scope>
    <source>
        <strain evidence="7">CBS 892.96</strain>
    </source>
</reference>
<evidence type="ECO:0000256" key="5">
    <source>
        <dbReference type="SAM" id="MobiDB-lite"/>
    </source>
</evidence>
<name>A0AAN6WFH5_9PEZI</name>
<dbReference type="GO" id="GO:0022857">
    <property type="term" value="F:transmembrane transporter activity"/>
    <property type="evidence" value="ECO:0007669"/>
    <property type="project" value="TreeGrafter"/>
</dbReference>
<organism evidence="7 8">
    <name type="scientific">Triangularia setosa</name>
    <dbReference type="NCBI Taxonomy" id="2587417"/>
    <lineage>
        <taxon>Eukaryota</taxon>
        <taxon>Fungi</taxon>
        <taxon>Dikarya</taxon>
        <taxon>Ascomycota</taxon>
        <taxon>Pezizomycotina</taxon>
        <taxon>Sordariomycetes</taxon>
        <taxon>Sordariomycetidae</taxon>
        <taxon>Sordariales</taxon>
        <taxon>Podosporaceae</taxon>
        <taxon>Triangularia</taxon>
    </lineage>
</organism>
<reference evidence="7" key="1">
    <citation type="journal article" date="2023" name="Mol. Phylogenet. Evol.">
        <title>Genome-scale phylogeny and comparative genomics of the fungal order Sordariales.</title>
        <authorList>
            <person name="Hensen N."/>
            <person name="Bonometti L."/>
            <person name="Westerberg I."/>
            <person name="Brannstrom I.O."/>
            <person name="Guillou S."/>
            <person name="Cros-Aarteil S."/>
            <person name="Calhoun S."/>
            <person name="Haridas S."/>
            <person name="Kuo A."/>
            <person name="Mondo S."/>
            <person name="Pangilinan J."/>
            <person name="Riley R."/>
            <person name="LaButti K."/>
            <person name="Andreopoulos B."/>
            <person name="Lipzen A."/>
            <person name="Chen C."/>
            <person name="Yan M."/>
            <person name="Daum C."/>
            <person name="Ng V."/>
            <person name="Clum A."/>
            <person name="Steindorff A."/>
            <person name="Ohm R.A."/>
            <person name="Martin F."/>
            <person name="Silar P."/>
            <person name="Natvig D.O."/>
            <person name="Lalanne C."/>
            <person name="Gautier V."/>
            <person name="Ament-Velasquez S.L."/>
            <person name="Kruys A."/>
            <person name="Hutchinson M.I."/>
            <person name="Powell A.J."/>
            <person name="Barry K."/>
            <person name="Miller A.N."/>
            <person name="Grigoriev I.V."/>
            <person name="Debuchy R."/>
            <person name="Gladieux P."/>
            <person name="Hiltunen Thoren M."/>
            <person name="Johannesson H."/>
        </authorList>
    </citation>
    <scope>NUCLEOTIDE SEQUENCE</scope>
    <source>
        <strain evidence="7">CBS 892.96</strain>
    </source>
</reference>
<proteinExistence type="predicted"/>
<comment type="caution">
    <text evidence="7">The sequence shown here is derived from an EMBL/GenBank/DDBJ whole genome shotgun (WGS) entry which is preliminary data.</text>
</comment>
<keyword evidence="4 6" id="KW-0472">Membrane</keyword>
<feature type="transmembrane region" description="Helical" evidence="6">
    <location>
        <begin position="449"/>
        <end position="470"/>
    </location>
</feature>